<sequence length="114" mass="13113">MPVVLAATIIFFRKNFVNMKLVYLIGSRWHNIDSHSNCRKEDIQLMADTCLEAFRFSISWSRLIPIVLYVSTKAINCIFIIKIAEVHIATSVCLKEVTSCTKTLPITHQFFLFS</sequence>
<dbReference type="GO" id="GO:0005975">
    <property type="term" value="P:carbohydrate metabolic process"/>
    <property type="evidence" value="ECO:0007669"/>
    <property type="project" value="InterPro"/>
</dbReference>
<evidence type="ECO:0000256" key="1">
    <source>
        <dbReference type="ARBA" id="ARBA00010838"/>
    </source>
</evidence>
<comment type="similarity">
    <text evidence="1">Belongs to the glycosyl hydrolase 1 family.</text>
</comment>
<dbReference type="InterPro" id="IPR001360">
    <property type="entry name" value="Glyco_hydro_1"/>
</dbReference>
<reference evidence="3" key="2">
    <citation type="submission" date="2017-02" db="EMBL/GenBank/DDBJ databases">
        <title>Sunflower complete genome.</title>
        <authorList>
            <person name="Langlade N."/>
            <person name="Munos S."/>
        </authorList>
    </citation>
    <scope>NUCLEOTIDE SEQUENCE [LARGE SCALE GENOMIC DNA]</scope>
    <source>
        <tissue evidence="3">Leaves</tissue>
    </source>
</reference>
<evidence type="ECO:0000313" key="4">
    <source>
        <dbReference type="Proteomes" id="UP000215914"/>
    </source>
</evidence>
<keyword evidence="2" id="KW-0326">Glycosidase</keyword>
<protein>
    <submittedName>
        <fullName evidence="2">Beta-glucosidase</fullName>
        <ecNumber evidence="2">3.2.1.21</ecNumber>
    </submittedName>
    <submittedName>
        <fullName evidence="3">Putative glycoside hydrolase family 1</fullName>
    </submittedName>
</protein>
<dbReference type="SUPFAM" id="SSF51445">
    <property type="entry name" value="(Trans)glycosidases"/>
    <property type="match status" value="1"/>
</dbReference>
<dbReference type="EC" id="3.2.1.21" evidence="2"/>
<accession>A0A251VGQ3</accession>
<gene>
    <name evidence="3" type="ORF">HannXRQ_Chr02g0046041</name>
    <name evidence="2" type="ORF">HanXRQr2_Chr02g0068641</name>
</gene>
<dbReference type="InterPro" id="IPR017853">
    <property type="entry name" value="GH"/>
</dbReference>
<reference evidence="2 4" key="1">
    <citation type="journal article" date="2017" name="Nature">
        <title>The sunflower genome provides insights into oil metabolism, flowering and Asterid evolution.</title>
        <authorList>
            <person name="Badouin H."/>
            <person name="Gouzy J."/>
            <person name="Grassa C.J."/>
            <person name="Murat F."/>
            <person name="Staton S.E."/>
            <person name="Cottret L."/>
            <person name="Lelandais-Briere C."/>
            <person name="Owens G.L."/>
            <person name="Carrere S."/>
            <person name="Mayjonade B."/>
            <person name="Legrand L."/>
            <person name="Gill N."/>
            <person name="Kane N.C."/>
            <person name="Bowers J.E."/>
            <person name="Hubner S."/>
            <person name="Bellec A."/>
            <person name="Berard A."/>
            <person name="Berges H."/>
            <person name="Blanchet N."/>
            <person name="Boniface M.C."/>
            <person name="Brunel D."/>
            <person name="Catrice O."/>
            <person name="Chaidir N."/>
            <person name="Claudel C."/>
            <person name="Donnadieu C."/>
            <person name="Faraut T."/>
            <person name="Fievet G."/>
            <person name="Helmstetter N."/>
            <person name="King M."/>
            <person name="Knapp S.J."/>
            <person name="Lai Z."/>
            <person name="Le Paslier M.C."/>
            <person name="Lippi Y."/>
            <person name="Lorenzon L."/>
            <person name="Mandel J.R."/>
            <person name="Marage G."/>
            <person name="Marchand G."/>
            <person name="Marquand E."/>
            <person name="Bret-Mestries E."/>
            <person name="Morien E."/>
            <person name="Nambeesan S."/>
            <person name="Nguyen T."/>
            <person name="Pegot-Espagnet P."/>
            <person name="Pouilly N."/>
            <person name="Raftis F."/>
            <person name="Sallet E."/>
            <person name="Schiex T."/>
            <person name="Thomas J."/>
            <person name="Vandecasteele C."/>
            <person name="Vares D."/>
            <person name="Vear F."/>
            <person name="Vautrin S."/>
            <person name="Crespi M."/>
            <person name="Mangin B."/>
            <person name="Burke J.M."/>
            <person name="Salse J."/>
            <person name="Munos S."/>
            <person name="Vincourt P."/>
            <person name="Rieseberg L.H."/>
            <person name="Langlade N.B."/>
        </authorList>
    </citation>
    <scope>NUCLEOTIDE SEQUENCE [LARGE SCALE GENOMIC DNA]</scope>
    <source>
        <strain evidence="4">cv. SF193</strain>
        <tissue evidence="2">Leaves</tissue>
    </source>
</reference>
<organism evidence="3 4">
    <name type="scientific">Helianthus annuus</name>
    <name type="common">Common sunflower</name>
    <dbReference type="NCBI Taxonomy" id="4232"/>
    <lineage>
        <taxon>Eukaryota</taxon>
        <taxon>Viridiplantae</taxon>
        <taxon>Streptophyta</taxon>
        <taxon>Embryophyta</taxon>
        <taxon>Tracheophyta</taxon>
        <taxon>Spermatophyta</taxon>
        <taxon>Magnoliopsida</taxon>
        <taxon>eudicotyledons</taxon>
        <taxon>Gunneridae</taxon>
        <taxon>Pentapetalae</taxon>
        <taxon>asterids</taxon>
        <taxon>campanulids</taxon>
        <taxon>Asterales</taxon>
        <taxon>Asteraceae</taxon>
        <taxon>Asteroideae</taxon>
        <taxon>Heliantheae alliance</taxon>
        <taxon>Heliantheae</taxon>
        <taxon>Helianthus</taxon>
    </lineage>
</organism>
<reference evidence="2" key="3">
    <citation type="submission" date="2020-06" db="EMBL/GenBank/DDBJ databases">
        <title>Helianthus annuus Genome sequencing and assembly Release 2.</title>
        <authorList>
            <person name="Gouzy J."/>
            <person name="Langlade N."/>
            <person name="Munos S."/>
        </authorList>
    </citation>
    <scope>NUCLEOTIDE SEQUENCE</scope>
    <source>
        <tissue evidence="2">Leaves</tissue>
    </source>
</reference>
<keyword evidence="3" id="KW-0378">Hydrolase</keyword>
<keyword evidence="4" id="KW-1185">Reference proteome</keyword>
<dbReference type="InParanoid" id="A0A251VGQ3"/>
<dbReference type="EMBL" id="CM007891">
    <property type="protein sequence ID" value="OTG34459.1"/>
    <property type="molecule type" value="Genomic_DNA"/>
</dbReference>
<name>A0A251VGQ3_HELAN</name>
<dbReference type="EMBL" id="MNCJ02000317">
    <property type="protein sequence ID" value="KAF5818662.1"/>
    <property type="molecule type" value="Genomic_DNA"/>
</dbReference>
<dbReference type="GO" id="GO:0008422">
    <property type="term" value="F:beta-glucosidase activity"/>
    <property type="evidence" value="ECO:0007669"/>
    <property type="project" value="UniProtKB-EC"/>
</dbReference>
<dbReference type="Pfam" id="PF00232">
    <property type="entry name" value="Glyco_hydro_1"/>
    <property type="match status" value="1"/>
</dbReference>
<dbReference type="Gramene" id="mRNA:HanXRQr2_Chr02g0068641">
    <property type="protein sequence ID" value="mRNA:HanXRQr2_Chr02g0068641"/>
    <property type="gene ID" value="HanXRQr2_Chr02g0068641"/>
</dbReference>
<dbReference type="Gene3D" id="3.20.20.80">
    <property type="entry name" value="Glycosidases"/>
    <property type="match status" value="1"/>
</dbReference>
<dbReference type="Proteomes" id="UP000215914">
    <property type="component" value="Chromosome 2"/>
</dbReference>
<dbReference type="AlphaFoldDB" id="A0A251VGQ3"/>
<proteinExistence type="inferred from homology"/>
<evidence type="ECO:0000313" key="3">
    <source>
        <dbReference type="EMBL" id="OTG34459.1"/>
    </source>
</evidence>
<evidence type="ECO:0000313" key="2">
    <source>
        <dbReference type="EMBL" id="KAF5818662.1"/>
    </source>
</evidence>